<keyword evidence="4" id="KW-1185">Reference proteome</keyword>
<feature type="domain" description="DUF112" evidence="2">
    <location>
        <begin position="16"/>
        <end position="434"/>
    </location>
</feature>
<dbReference type="OrthoDB" id="3217at2"/>
<reference evidence="3 4" key="1">
    <citation type="submission" date="2019-03" db="EMBL/GenBank/DDBJ databases">
        <title>Genomic Encyclopedia of Type Strains, Phase IV (KMG-IV): sequencing the most valuable type-strain genomes for metagenomic binning, comparative biology and taxonomic classification.</title>
        <authorList>
            <person name="Goeker M."/>
        </authorList>
    </citation>
    <scope>NUCLEOTIDE SEQUENCE [LARGE SCALE GENOMIC DNA]</scope>
    <source>
        <strain evidence="3 4">DSM 25964</strain>
    </source>
</reference>
<proteinExistence type="predicted"/>
<feature type="transmembrane region" description="Helical" evidence="1">
    <location>
        <begin position="15"/>
        <end position="44"/>
    </location>
</feature>
<sequence>MIYEGLLAALAPLNIGYAFFGTALGIVMGAIPGIGSSMTMALLLPFTFWMSAEGALILLGSVYCGATYGGSISAILLNTPGTPASAATSFDGYPMAQQGRGMEAIGIAAMASFVGGMAGLLLLFFLSPPLAEISLKFGPAELFLLTLFTFIIISVTVLKESVVKGLISLGLGLVLSGIGYDPISGALRFTFGLPYLEDGIQLVPAIIGLFAISEVFAFVESGGTISNSLEAKGGLKEGFRQTFRFPGTLIRSTVIGSVIGALPGIGVSAANLIAYVAAKARSKHSKLFGQGAPEGVIAPESSNNAVTCTSLIPTLTLGIPGSSSAALLMGALMIHGLIPGSSLFTTYGKVTYTFFFGLGLSNIFMLLVTIFAVKFLVKVTVVNVGFLIPIIVSLCFIGSYAMRNNIGDAVVTVAFGLLAFVMRKLKYPLICLLLPIILGTMMERGYHQSLMLSGGSFSIFWASPISKVILAVTILSVVYPMLGFFRKTGKNVK</sequence>
<keyword evidence="1" id="KW-0472">Membrane</keyword>
<feature type="transmembrane region" description="Helical" evidence="1">
    <location>
        <begin position="56"/>
        <end position="77"/>
    </location>
</feature>
<feature type="transmembrane region" description="Helical" evidence="1">
    <location>
        <begin position="380"/>
        <end position="400"/>
    </location>
</feature>
<accession>A0A4R8M2F6</accession>
<feature type="transmembrane region" description="Helical" evidence="1">
    <location>
        <begin position="138"/>
        <end position="159"/>
    </location>
</feature>
<protein>
    <submittedName>
        <fullName evidence="3">Putative tricarboxylic transport membrane protein</fullName>
    </submittedName>
</protein>
<keyword evidence="1" id="KW-1133">Transmembrane helix</keyword>
<feature type="transmembrane region" description="Helical" evidence="1">
    <location>
        <begin position="459"/>
        <end position="485"/>
    </location>
</feature>
<dbReference type="AlphaFoldDB" id="A0A4R8M2F6"/>
<dbReference type="Pfam" id="PF01970">
    <property type="entry name" value="TctA"/>
    <property type="match status" value="1"/>
</dbReference>
<comment type="caution">
    <text evidence="3">The sequence shown here is derived from an EMBL/GenBank/DDBJ whole genome shotgun (WGS) entry which is preliminary data.</text>
</comment>
<organism evidence="3 4">
    <name type="scientific">Aminivibrio pyruvatiphilus</name>
    <dbReference type="NCBI Taxonomy" id="1005740"/>
    <lineage>
        <taxon>Bacteria</taxon>
        <taxon>Thermotogati</taxon>
        <taxon>Synergistota</taxon>
        <taxon>Synergistia</taxon>
        <taxon>Synergistales</taxon>
        <taxon>Aminobacteriaceae</taxon>
        <taxon>Aminivibrio</taxon>
    </lineage>
</organism>
<keyword evidence="1" id="KW-0812">Transmembrane</keyword>
<name>A0A4R8M2F6_9BACT</name>
<evidence type="ECO:0000313" key="4">
    <source>
        <dbReference type="Proteomes" id="UP000295066"/>
    </source>
</evidence>
<feature type="transmembrane region" description="Helical" evidence="1">
    <location>
        <begin position="104"/>
        <end position="126"/>
    </location>
</feature>
<dbReference type="PANTHER" id="PTHR35342:SF5">
    <property type="entry name" value="TRICARBOXYLIC TRANSPORT PROTEIN"/>
    <property type="match status" value="1"/>
</dbReference>
<feature type="transmembrane region" description="Helical" evidence="1">
    <location>
        <begin position="325"/>
        <end position="344"/>
    </location>
</feature>
<dbReference type="RefSeq" id="WP_133958184.1">
    <property type="nucleotide sequence ID" value="NZ_SORI01000015.1"/>
</dbReference>
<evidence type="ECO:0000259" key="2">
    <source>
        <dbReference type="Pfam" id="PF01970"/>
    </source>
</evidence>
<dbReference type="InterPro" id="IPR002823">
    <property type="entry name" value="DUF112_TM"/>
</dbReference>
<dbReference type="Proteomes" id="UP000295066">
    <property type="component" value="Unassembled WGS sequence"/>
</dbReference>
<gene>
    <name evidence="3" type="ORF">C8D99_11548</name>
</gene>
<evidence type="ECO:0000313" key="3">
    <source>
        <dbReference type="EMBL" id="TDY58030.1"/>
    </source>
</evidence>
<feature type="transmembrane region" description="Helical" evidence="1">
    <location>
        <begin position="350"/>
        <end position="373"/>
    </location>
</feature>
<feature type="transmembrane region" description="Helical" evidence="1">
    <location>
        <begin position="254"/>
        <end position="278"/>
    </location>
</feature>
<dbReference type="PANTHER" id="PTHR35342">
    <property type="entry name" value="TRICARBOXYLIC TRANSPORT PROTEIN"/>
    <property type="match status" value="1"/>
</dbReference>
<evidence type="ECO:0000256" key="1">
    <source>
        <dbReference type="SAM" id="Phobius"/>
    </source>
</evidence>
<dbReference type="EMBL" id="SORI01000015">
    <property type="protein sequence ID" value="TDY58030.1"/>
    <property type="molecule type" value="Genomic_DNA"/>
</dbReference>
<feature type="transmembrane region" description="Helical" evidence="1">
    <location>
        <begin position="165"/>
        <end position="187"/>
    </location>
</feature>
<feature type="transmembrane region" description="Helical" evidence="1">
    <location>
        <begin position="199"/>
        <end position="219"/>
    </location>
</feature>